<feature type="compositionally biased region" description="Polar residues" evidence="19">
    <location>
        <begin position="658"/>
        <end position="667"/>
    </location>
</feature>
<reference evidence="24 25" key="1">
    <citation type="journal article" date="2019" name="BMC Genomics">
        <title>New insights from Opisthorchis felineus genome: update on genomics of the epidemiologically important liver flukes.</title>
        <authorList>
            <person name="Ershov N.I."/>
            <person name="Mordvinov V.A."/>
            <person name="Prokhortchouk E.B."/>
            <person name="Pakharukova M.Y."/>
            <person name="Gunbin K.V."/>
            <person name="Ustyantsev K."/>
            <person name="Genaev M.A."/>
            <person name="Blinov A.G."/>
            <person name="Mazur A."/>
            <person name="Boulygina E."/>
            <person name="Tsygankova S."/>
            <person name="Khrameeva E."/>
            <person name="Chekanov N."/>
            <person name="Fan G."/>
            <person name="Xiao A."/>
            <person name="Zhang H."/>
            <person name="Xu X."/>
            <person name="Yang H."/>
            <person name="Solovyev V."/>
            <person name="Lee S.M."/>
            <person name="Liu X."/>
            <person name="Afonnikov D.A."/>
            <person name="Skryabin K.G."/>
        </authorList>
    </citation>
    <scope>NUCLEOTIDE SEQUENCE [LARGE SCALE GENOMIC DNA]</scope>
    <source>
        <strain evidence="24">AK-0245</strain>
        <tissue evidence="24">Whole organism</tissue>
    </source>
</reference>
<feature type="chain" id="PRO_5020702894" description="Phosphatidylinositol 3,4,5-trisphosphate 3-phosphatase and dual-specificity protein phosphatase PTEN" evidence="20">
    <location>
        <begin position="20"/>
        <end position="744"/>
    </location>
</feature>
<keyword evidence="5" id="KW-0963">Cytoplasm</keyword>
<keyword evidence="8" id="KW-0443">Lipid metabolism</keyword>
<keyword evidence="25" id="KW-1185">Reference proteome</keyword>
<comment type="catalytic activity">
    <reaction evidence="18">
        <text>O-phospho-L-tyrosyl-[protein] + H2O = L-tyrosyl-[protein] + phosphate</text>
        <dbReference type="Rhea" id="RHEA:10684"/>
        <dbReference type="Rhea" id="RHEA-COMP:10136"/>
        <dbReference type="Rhea" id="RHEA-COMP:20101"/>
        <dbReference type="ChEBI" id="CHEBI:15377"/>
        <dbReference type="ChEBI" id="CHEBI:43474"/>
        <dbReference type="ChEBI" id="CHEBI:46858"/>
        <dbReference type="ChEBI" id="CHEBI:61978"/>
        <dbReference type="EC" id="3.1.3.48"/>
    </reaction>
    <physiologicalReaction direction="left-to-right" evidence="18">
        <dbReference type="Rhea" id="RHEA:10685"/>
    </physiologicalReaction>
</comment>
<dbReference type="InterPro" id="IPR029023">
    <property type="entry name" value="Tensin_phosphatase"/>
</dbReference>
<comment type="catalytic activity">
    <reaction evidence="13">
        <text>a 1,2-diacyl-sn-glycero-3-phospho-(1D-myo-inositol-3,4,5-trisphosphate) + H2O = a 1,2-diacyl-sn-glycero-3-phospho-(1D-myo-inositol-4,5-bisphosphate) + phosphate</text>
        <dbReference type="Rhea" id="RHEA:25017"/>
        <dbReference type="ChEBI" id="CHEBI:15377"/>
        <dbReference type="ChEBI" id="CHEBI:43474"/>
        <dbReference type="ChEBI" id="CHEBI:57836"/>
        <dbReference type="ChEBI" id="CHEBI:58456"/>
        <dbReference type="EC" id="3.1.3.67"/>
    </reaction>
    <physiologicalReaction direction="left-to-right" evidence="13">
        <dbReference type="Rhea" id="RHEA:25018"/>
    </physiologicalReaction>
</comment>
<evidence type="ECO:0000256" key="11">
    <source>
        <dbReference type="ARBA" id="ARBA00034338"/>
    </source>
</evidence>
<dbReference type="EC" id="3.1.3.16" evidence="4"/>
<evidence type="ECO:0000256" key="20">
    <source>
        <dbReference type="SAM" id="SignalP"/>
    </source>
</evidence>
<feature type="signal peptide" evidence="20">
    <location>
        <begin position="1"/>
        <end position="19"/>
    </location>
</feature>
<dbReference type="GO" id="GO:0042995">
    <property type="term" value="C:cell projection"/>
    <property type="evidence" value="ECO:0007669"/>
    <property type="project" value="TreeGrafter"/>
</dbReference>
<dbReference type="PANTHER" id="PTHR12305">
    <property type="entry name" value="PHOSPHATASE WITH HOMOLOGY TO TENSIN"/>
    <property type="match status" value="1"/>
</dbReference>
<feature type="compositionally biased region" description="Polar residues" evidence="19">
    <location>
        <begin position="613"/>
        <end position="628"/>
    </location>
</feature>
<evidence type="ECO:0000256" key="19">
    <source>
        <dbReference type="SAM" id="MobiDB-lite"/>
    </source>
</evidence>
<dbReference type="Gene3D" id="2.60.40.1110">
    <property type="match status" value="1"/>
</dbReference>
<dbReference type="SUPFAM" id="SSF49562">
    <property type="entry name" value="C2 domain (Calcium/lipid-binding domain, CaLB)"/>
    <property type="match status" value="1"/>
</dbReference>
<dbReference type="PROSITE" id="PS51182">
    <property type="entry name" value="C2_TENSIN"/>
    <property type="match status" value="1"/>
</dbReference>
<comment type="catalytic activity">
    <reaction evidence="14">
        <text>1D-myo-inositol 1,3,4,5,6-pentakisphosphate + H2O = 1D-myo-inositol 1,4,5,6-tetrakisphosphate + phosphate</text>
        <dbReference type="Rhea" id="RHEA:77143"/>
        <dbReference type="ChEBI" id="CHEBI:15377"/>
        <dbReference type="ChEBI" id="CHEBI:43474"/>
        <dbReference type="ChEBI" id="CHEBI:57627"/>
        <dbReference type="ChEBI" id="CHEBI:57733"/>
    </reaction>
    <physiologicalReaction direction="left-to-right" evidence="14">
        <dbReference type="Rhea" id="RHEA:77144"/>
    </physiologicalReaction>
</comment>
<evidence type="ECO:0000256" key="3">
    <source>
        <dbReference type="ARBA" id="ARBA00013064"/>
    </source>
</evidence>
<dbReference type="SMART" id="SM01326">
    <property type="entry name" value="PTEN_C2"/>
    <property type="match status" value="1"/>
</dbReference>
<comment type="catalytic activity">
    <reaction evidence="12">
        <text>1D-myo-inositol 1,3,4,5-tetrakisphosphate + H2O = 1D-myo-inositol 1,4,5-trisphosphate + phosphate</text>
        <dbReference type="Rhea" id="RHEA:77155"/>
        <dbReference type="ChEBI" id="CHEBI:15377"/>
        <dbReference type="ChEBI" id="CHEBI:43474"/>
        <dbReference type="ChEBI" id="CHEBI:57895"/>
        <dbReference type="ChEBI" id="CHEBI:203600"/>
    </reaction>
    <physiologicalReaction direction="left-to-right" evidence="12">
        <dbReference type="Rhea" id="RHEA:77156"/>
    </physiologicalReaction>
</comment>
<evidence type="ECO:0000256" key="1">
    <source>
        <dbReference type="ARBA" id="ARBA00004496"/>
    </source>
</evidence>
<dbReference type="Gene3D" id="3.90.190.10">
    <property type="entry name" value="Protein tyrosine phosphatase superfamily"/>
    <property type="match status" value="1"/>
</dbReference>
<feature type="region of interest" description="Disordered" evidence="19">
    <location>
        <begin position="613"/>
        <end position="667"/>
    </location>
</feature>
<evidence type="ECO:0000313" key="25">
    <source>
        <dbReference type="Proteomes" id="UP000308267"/>
    </source>
</evidence>
<feature type="domain" description="C2 tensin-type" evidence="23">
    <location>
        <begin position="286"/>
        <end position="508"/>
    </location>
</feature>
<dbReference type="GO" id="GO:0004722">
    <property type="term" value="F:protein serine/threonine phosphatase activity"/>
    <property type="evidence" value="ECO:0007669"/>
    <property type="project" value="UniProtKB-EC"/>
</dbReference>
<dbReference type="EC" id="3.1.3.67" evidence="2"/>
<dbReference type="Pfam" id="PF22785">
    <property type="entry name" value="Tc-R-P"/>
    <property type="match status" value="1"/>
</dbReference>
<dbReference type="EMBL" id="SJOL01009070">
    <property type="protein sequence ID" value="TGZ58905.1"/>
    <property type="molecule type" value="Genomic_DNA"/>
</dbReference>
<dbReference type="PROSITE" id="PS50056">
    <property type="entry name" value="TYR_PHOSPHATASE_2"/>
    <property type="match status" value="1"/>
</dbReference>
<evidence type="ECO:0000256" key="5">
    <source>
        <dbReference type="ARBA" id="ARBA00022490"/>
    </source>
</evidence>
<keyword evidence="6" id="KW-0378">Hydrolase</keyword>
<sequence>MHVTHGLLWFSVSALQTRSMSMTLKGLVSKHKRRFKEDGFDLDLSYISDRIIAMGFPAEKLEGVYRNHIDDVVKFLQARHPNHYKLFHLCDERNFDACRFSGPVAKYPFRDHNAPQFEQIIALCTDVAKFLDLDKRNVVVINCKAGKGRTGVMVCSCLLHLGLASCATDALKLYGEKRTDNGKGVTIPSQRRYVQYYDTLLSENLVYRRMPLYLKEIRISGLRTQPGSIVDVKLQTYPTTDERCLCTCQNKLPDHHSPRGLAPKTGYFGGGTSKHKLADASNSPASSCSSLNSVLECETVTFHSEPTLRPVCGFGSGPLVTIDTLTSLPVYHDPVIIYTDKRLCLVGDIRVKIGLRQPVRNKNLCRLWFNTFFVAFSTNSRRNTIQREDDNANETATTSDPNSRAPSYLTKLSALHLQSKLDSSPMEYTAATVNCPIESDNSPSHATCGLRSGPAASCEWSGHSQESKVTTREITLKLSRSQLDKVHKSQSTRVMTRDFAVVLTFELSAGAGDPVVAEEFTHNQCTSVFHHARFEKEPVDKVATQPVKIPSPLKSGLTSLATSLNPVVSPFSRIFSLRLPGKWRHPNSSAKAEVVSLSDLDDTPRAIYVKTRSMSLKSKTSPMATSAPLTVAHQPPSPSDHTSEDSEEEEQTDTDSDASISKPVQSPMATNLLPCPLALSLSFDAPTAKQQTIVHHSSPLAPNGPSGCSAPKASLLSPYTQNPVAHHFIRKPAQHKSQVTDNSR</sequence>
<dbReference type="GO" id="GO:0005829">
    <property type="term" value="C:cytosol"/>
    <property type="evidence" value="ECO:0007669"/>
    <property type="project" value="TreeGrafter"/>
</dbReference>
<dbReference type="Proteomes" id="UP000308267">
    <property type="component" value="Unassembled WGS sequence"/>
</dbReference>
<evidence type="ECO:0000256" key="15">
    <source>
        <dbReference type="ARBA" id="ARBA00044309"/>
    </source>
</evidence>
<evidence type="ECO:0000313" key="24">
    <source>
        <dbReference type="EMBL" id="TGZ58905.1"/>
    </source>
</evidence>
<gene>
    <name evidence="24" type="ORF">CRM22_009375</name>
</gene>
<dbReference type="GO" id="GO:0005886">
    <property type="term" value="C:plasma membrane"/>
    <property type="evidence" value="ECO:0007669"/>
    <property type="project" value="TreeGrafter"/>
</dbReference>
<comment type="catalytic activity">
    <reaction evidence="9">
        <text>1,2-dihexadecanoyl-sn-glycero-3-phospho-(1D-myo-inositol-3,4,5-trisphosphate) + H2O = 1,2-dihexadecanoyl-sn-glycero-3-phospho-(1D-myo-inositol-4,5-bisphosphate) + phosphate</text>
        <dbReference type="Rhea" id="RHEA:43560"/>
        <dbReference type="ChEBI" id="CHEBI:15377"/>
        <dbReference type="ChEBI" id="CHEBI:43474"/>
        <dbReference type="ChEBI" id="CHEBI:83420"/>
        <dbReference type="ChEBI" id="CHEBI:83423"/>
    </reaction>
    <physiologicalReaction direction="left-to-right" evidence="9">
        <dbReference type="Rhea" id="RHEA:43561"/>
    </physiologicalReaction>
</comment>
<dbReference type="GO" id="GO:0051896">
    <property type="term" value="P:regulation of phosphatidylinositol 3-kinase/protein kinase B signal transduction"/>
    <property type="evidence" value="ECO:0007669"/>
    <property type="project" value="TreeGrafter"/>
</dbReference>
<keyword evidence="20" id="KW-0732">Signal</keyword>
<dbReference type="GO" id="GO:0005634">
    <property type="term" value="C:nucleus"/>
    <property type="evidence" value="ECO:0007669"/>
    <property type="project" value="TreeGrafter"/>
</dbReference>
<dbReference type="OrthoDB" id="16692at2759"/>
<evidence type="ECO:0000256" key="18">
    <source>
        <dbReference type="ARBA" id="ARBA00051341"/>
    </source>
</evidence>
<organism evidence="24 25">
    <name type="scientific">Opisthorchis felineus</name>
    <dbReference type="NCBI Taxonomy" id="147828"/>
    <lineage>
        <taxon>Eukaryota</taxon>
        <taxon>Metazoa</taxon>
        <taxon>Spiralia</taxon>
        <taxon>Lophotrochozoa</taxon>
        <taxon>Platyhelminthes</taxon>
        <taxon>Trematoda</taxon>
        <taxon>Digenea</taxon>
        <taxon>Opisthorchiida</taxon>
        <taxon>Opisthorchiata</taxon>
        <taxon>Opisthorchiidae</taxon>
        <taxon>Opisthorchis</taxon>
    </lineage>
</organism>
<dbReference type="GO" id="GO:0048870">
    <property type="term" value="P:cell motility"/>
    <property type="evidence" value="ECO:0007669"/>
    <property type="project" value="TreeGrafter"/>
</dbReference>
<dbReference type="InterPro" id="IPR045101">
    <property type="entry name" value="PTP_PTEN"/>
</dbReference>
<evidence type="ECO:0000259" key="22">
    <source>
        <dbReference type="PROSITE" id="PS51181"/>
    </source>
</evidence>
<dbReference type="InterPro" id="IPR051281">
    <property type="entry name" value="Dual-spec_lipid-protein_phosph"/>
</dbReference>
<dbReference type="PANTHER" id="PTHR12305:SF81">
    <property type="entry name" value="PHOSPHATIDYLINOSITOL 3,4,5-TRISPHOSPHATE 3-PHOSPHATASE AND DUAL-SPECIFICITY PROTEIN PHOSPHATASE PTEN"/>
    <property type="match status" value="1"/>
</dbReference>
<feature type="domain" description="Tyrosine specific protein phosphatases" evidence="21">
    <location>
        <begin position="118"/>
        <end position="192"/>
    </location>
</feature>
<comment type="catalytic activity">
    <reaction evidence="10">
        <text>1,2-dioctanoyl-sn-glycero-3-phospho-(1D-myo-inositol-3,4,5-trisphosphate) + H2O = 1,2-dioctanoyl-sn-glycero-3-phospho-(1D-myo-inositol-4,5-bisphosphate) + phosphate</text>
        <dbReference type="Rhea" id="RHEA:43552"/>
        <dbReference type="ChEBI" id="CHEBI:15377"/>
        <dbReference type="ChEBI" id="CHEBI:43474"/>
        <dbReference type="ChEBI" id="CHEBI:83416"/>
        <dbReference type="ChEBI" id="CHEBI:83419"/>
    </reaction>
    <physiologicalReaction direction="left-to-right" evidence="10">
        <dbReference type="Rhea" id="RHEA:43553"/>
    </physiologicalReaction>
</comment>
<evidence type="ECO:0000259" key="23">
    <source>
        <dbReference type="PROSITE" id="PS51182"/>
    </source>
</evidence>
<name>A0A4S2L764_OPIFE</name>
<evidence type="ECO:0000256" key="13">
    <source>
        <dbReference type="ARBA" id="ARBA00043760"/>
    </source>
</evidence>
<evidence type="ECO:0000256" key="6">
    <source>
        <dbReference type="ARBA" id="ARBA00022801"/>
    </source>
</evidence>
<feature type="compositionally biased region" description="Acidic residues" evidence="19">
    <location>
        <begin position="645"/>
        <end position="656"/>
    </location>
</feature>
<feature type="compositionally biased region" description="Polar residues" evidence="19">
    <location>
        <begin position="393"/>
        <end position="405"/>
    </location>
</feature>
<evidence type="ECO:0000256" key="2">
    <source>
        <dbReference type="ARBA" id="ARBA00013015"/>
    </source>
</evidence>
<comment type="caution">
    <text evidence="24">The sequence shown here is derived from an EMBL/GenBank/DDBJ whole genome shotgun (WGS) entry which is preliminary data.</text>
</comment>
<dbReference type="EC" id="3.1.3.48" evidence="3"/>
<comment type="catalytic activity">
    <reaction evidence="16">
        <text>O-phospho-L-seryl-[protein] + H2O = L-seryl-[protein] + phosphate</text>
        <dbReference type="Rhea" id="RHEA:20629"/>
        <dbReference type="Rhea" id="RHEA-COMP:9863"/>
        <dbReference type="Rhea" id="RHEA-COMP:11604"/>
        <dbReference type="ChEBI" id="CHEBI:15377"/>
        <dbReference type="ChEBI" id="CHEBI:29999"/>
        <dbReference type="ChEBI" id="CHEBI:43474"/>
        <dbReference type="ChEBI" id="CHEBI:83421"/>
        <dbReference type="EC" id="3.1.3.16"/>
    </reaction>
    <physiologicalReaction direction="left-to-right" evidence="16">
        <dbReference type="Rhea" id="RHEA:20630"/>
    </physiologicalReaction>
</comment>
<dbReference type="PROSITE" id="PS51181">
    <property type="entry name" value="PPASE_TENSIN"/>
    <property type="match status" value="1"/>
</dbReference>
<dbReference type="SUPFAM" id="SSF52799">
    <property type="entry name" value="(Phosphotyrosine protein) phosphatases II"/>
    <property type="match status" value="1"/>
</dbReference>
<protein>
    <recommendedName>
        <fullName evidence="11">Phosphatidylinositol 3,4,5-trisphosphate 3-phosphatase and dual-specificity protein phosphatase PTEN</fullName>
        <ecNumber evidence="4">3.1.3.16</ecNumber>
        <ecNumber evidence="3">3.1.3.48</ecNumber>
        <ecNumber evidence="2">3.1.3.67</ecNumber>
    </recommendedName>
    <alternativeName>
        <fullName evidence="15">Inositol polyphosphate 3-phosphatase</fullName>
    </alternativeName>
</protein>
<dbReference type="STRING" id="147828.A0A4S2L764"/>
<dbReference type="GO" id="GO:0043491">
    <property type="term" value="P:phosphatidylinositol 3-kinase/protein kinase B signal transduction"/>
    <property type="evidence" value="ECO:0007669"/>
    <property type="project" value="TreeGrafter"/>
</dbReference>
<feature type="region of interest" description="Disordered" evidence="19">
    <location>
        <begin position="385"/>
        <end position="405"/>
    </location>
</feature>
<evidence type="ECO:0000256" key="8">
    <source>
        <dbReference type="ARBA" id="ARBA00023098"/>
    </source>
</evidence>
<dbReference type="AlphaFoldDB" id="A0A4S2L764"/>
<feature type="domain" description="Phosphatase tensin-type" evidence="22">
    <location>
        <begin position="33"/>
        <end position="204"/>
    </location>
</feature>
<evidence type="ECO:0000256" key="14">
    <source>
        <dbReference type="ARBA" id="ARBA00043762"/>
    </source>
</evidence>
<evidence type="ECO:0000259" key="21">
    <source>
        <dbReference type="PROSITE" id="PS50056"/>
    </source>
</evidence>
<keyword evidence="7" id="KW-0904">Protein phosphatase</keyword>
<evidence type="ECO:0000256" key="16">
    <source>
        <dbReference type="ARBA" id="ARBA00047986"/>
    </source>
</evidence>
<dbReference type="CDD" id="cd14509">
    <property type="entry name" value="PTP_PTEN"/>
    <property type="match status" value="1"/>
</dbReference>
<dbReference type="GO" id="GO:0050793">
    <property type="term" value="P:regulation of developmental process"/>
    <property type="evidence" value="ECO:0007669"/>
    <property type="project" value="UniProtKB-ARBA"/>
</dbReference>
<evidence type="ECO:0000256" key="7">
    <source>
        <dbReference type="ARBA" id="ARBA00022912"/>
    </source>
</evidence>
<proteinExistence type="predicted"/>
<dbReference type="GO" id="GO:0046856">
    <property type="term" value="P:phosphatidylinositol dephosphorylation"/>
    <property type="evidence" value="ECO:0007669"/>
    <property type="project" value="TreeGrafter"/>
</dbReference>
<comment type="subcellular location">
    <subcellularLocation>
        <location evidence="1">Cytoplasm</location>
    </subcellularLocation>
</comment>
<evidence type="ECO:0000256" key="12">
    <source>
        <dbReference type="ARBA" id="ARBA00043734"/>
    </source>
</evidence>
<dbReference type="InterPro" id="IPR029021">
    <property type="entry name" value="Prot-tyrosine_phosphatase-like"/>
</dbReference>
<dbReference type="InterPro" id="IPR014020">
    <property type="entry name" value="Tensin_C2-dom"/>
</dbReference>
<evidence type="ECO:0000256" key="10">
    <source>
        <dbReference type="ARBA" id="ARBA00034268"/>
    </source>
</evidence>
<dbReference type="GO" id="GO:0004725">
    <property type="term" value="F:protein tyrosine phosphatase activity"/>
    <property type="evidence" value="ECO:0007669"/>
    <property type="project" value="UniProtKB-EC"/>
</dbReference>
<dbReference type="InterPro" id="IPR000387">
    <property type="entry name" value="Tyr_Pase_dom"/>
</dbReference>
<dbReference type="SMART" id="SM01301">
    <property type="entry name" value="PTPlike_phytase"/>
    <property type="match status" value="1"/>
</dbReference>
<dbReference type="InterPro" id="IPR035892">
    <property type="entry name" value="C2_domain_sf"/>
</dbReference>
<comment type="catalytic activity">
    <reaction evidence="17">
        <text>O-phospho-L-threonyl-[protein] + H2O = L-threonyl-[protein] + phosphate</text>
        <dbReference type="Rhea" id="RHEA:47004"/>
        <dbReference type="Rhea" id="RHEA-COMP:11060"/>
        <dbReference type="Rhea" id="RHEA-COMP:11605"/>
        <dbReference type="ChEBI" id="CHEBI:15377"/>
        <dbReference type="ChEBI" id="CHEBI:30013"/>
        <dbReference type="ChEBI" id="CHEBI:43474"/>
        <dbReference type="ChEBI" id="CHEBI:61977"/>
        <dbReference type="EC" id="3.1.3.16"/>
    </reaction>
    <physiologicalReaction direction="left-to-right" evidence="17">
        <dbReference type="Rhea" id="RHEA:47005"/>
    </physiologicalReaction>
</comment>
<accession>A0A4S2L764</accession>
<evidence type="ECO:0000256" key="9">
    <source>
        <dbReference type="ARBA" id="ARBA00034256"/>
    </source>
</evidence>
<dbReference type="Pfam" id="PF10409">
    <property type="entry name" value="PTEN_C2"/>
    <property type="match status" value="1"/>
</dbReference>
<evidence type="ECO:0000256" key="17">
    <source>
        <dbReference type="ARBA" id="ARBA00048832"/>
    </source>
</evidence>
<evidence type="ECO:0000256" key="4">
    <source>
        <dbReference type="ARBA" id="ARBA00013081"/>
    </source>
</evidence>
<dbReference type="GO" id="GO:0016314">
    <property type="term" value="F:phosphatidylinositol-3,4,5-trisphosphate 3-phosphatase activity"/>
    <property type="evidence" value="ECO:0007669"/>
    <property type="project" value="UniProtKB-EC"/>
</dbReference>